<dbReference type="OrthoDB" id="894059at2"/>
<gene>
    <name evidence="4" type="ORF">C3K47_18190</name>
</gene>
<dbReference type="Gene3D" id="1.10.287.1490">
    <property type="match status" value="1"/>
</dbReference>
<proteinExistence type="predicted"/>
<evidence type="ECO:0000259" key="3">
    <source>
        <dbReference type="Pfam" id="PF14730"/>
    </source>
</evidence>
<dbReference type="RefSeq" id="WP_103790592.1">
    <property type="nucleotide sequence ID" value="NZ_PQVF01000017.1"/>
</dbReference>
<dbReference type="Proteomes" id="UP000236893">
    <property type="component" value="Unassembled WGS sequence"/>
</dbReference>
<dbReference type="InterPro" id="IPR027823">
    <property type="entry name" value="DUF4468"/>
</dbReference>
<keyword evidence="2" id="KW-0732">Signal</keyword>
<feature type="signal peptide" evidence="2">
    <location>
        <begin position="1"/>
        <end position="18"/>
    </location>
</feature>
<reference evidence="4 5" key="1">
    <citation type="submission" date="2018-01" db="EMBL/GenBank/DDBJ databases">
        <authorList>
            <person name="Gaut B.S."/>
            <person name="Morton B.R."/>
            <person name="Clegg M.T."/>
            <person name="Duvall M.R."/>
        </authorList>
    </citation>
    <scope>NUCLEOTIDE SEQUENCE [LARGE SCALE GENOMIC DNA]</scope>
    <source>
        <strain evidence="4 5">HR-AV</strain>
    </source>
</reference>
<dbReference type="EMBL" id="PQVF01000017">
    <property type="protein sequence ID" value="POY34882.1"/>
    <property type="molecule type" value="Genomic_DNA"/>
</dbReference>
<name>A0A2S4ZY73_9SPHI</name>
<evidence type="ECO:0000256" key="2">
    <source>
        <dbReference type="SAM" id="SignalP"/>
    </source>
</evidence>
<keyword evidence="1" id="KW-0175">Coiled coil</keyword>
<evidence type="ECO:0000256" key="1">
    <source>
        <dbReference type="SAM" id="Coils"/>
    </source>
</evidence>
<evidence type="ECO:0000313" key="5">
    <source>
        <dbReference type="Proteomes" id="UP000236893"/>
    </source>
</evidence>
<feature type="domain" description="DUF4468" evidence="3">
    <location>
        <begin position="37"/>
        <end position="120"/>
    </location>
</feature>
<comment type="caution">
    <text evidence="4">The sequence shown here is derived from an EMBL/GenBank/DDBJ whole genome shotgun (WGS) entry which is preliminary data.</text>
</comment>
<dbReference type="AlphaFoldDB" id="A0A2S4ZY73"/>
<dbReference type="Gene3D" id="3.30.530.80">
    <property type="match status" value="1"/>
</dbReference>
<sequence length="390" mass="43548">MKKFLLPLLFILPVTLLAQTPQFALSDSTNKISYKASVSVDTSFNKVELFQRTKEWIQLNFQQENKVLHKDDLKSGTIIAKGFAGYITKLNNAEFQNKLTWTMTITVRNGGYNYEMTDIYSSENASGNNAFTATWTTPIEDLLLKEIAFKDNGDYKPLNKMHAVATDKLIKEAIASLNKFLNPVDVSAIAKRADQLNSEFNKNTPAQTVASTNPVSVVVEQKTAPVQTVAANNNQPKAETKTEVLVANNTSTIEPVKQQSVAAQLSASKPAEAPKTMEDLKKMQDDIKKLELELKKQKETDELKLKLQKEIDELNAEIKQLENKKAALKTESTANTDSPKTMEDLKKMQDNIKKLEAGIKIQNEIDKLKDDVKKLEAKKAELRSPIASAK</sequence>
<accession>A0A2S4ZY73</accession>
<dbReference type="Pfam" id="PF14730">
    <property type="entry name" value="DUF4468"/>
    <property type="match status" value="1"/>
</dbReference>
<protein>
    <recommendedName>
        <fullName evidence="3">DUF4468 domain-containing protein</fullName>
    </recommendedName>
</protein>
<feature type="chain" id="PRO_5015678194" description="DUF4468 domain-containing protein" evidence="2">
    <location>
        <begin position="19"/>
        <end position="390"/>
    </location>
</feature>
<organism evidence="4 5">
    <name type="scientific">Solitalea longa</name>
    <dbReference type="NCBI Taxonomy" id="2079460"/>
    <lineage>
        <taxon>Bacteria</taxon>
        <taxon>Pseudomonadati</taxon>
        <taxon>Bacteroidota</taxon>
        <taxon>Sphingobacteriia</taxon>
        <taxon>Sphingobacteriales</taxon>
        <taxon>Sphingobacteriaceae</taxon>
        <taxon>Solitalea</taxon>
    </lineage>
</organism>
<feature type="coiled-coil region" evidence="1">
    <location>
        <begin position="273"/>
        <end position="385"/>
    </location>
</feature>
<evidence type="ECO:0000313" key="4">
    <source>
        <dbReference type="EMBL" id="POY34882.1"/>
    </source>
</evidence>
<keyword evidence="5" id="KW-1185">Reference proteome</keyword>